<dbReference type="PANTHER" id="PTHR23291">
    <property type="entry name" value="BAX INHIBITOR-RELATED"/>
    <property type="match status" value="1"/>
</dbReference>
<organism evidence="7 8">
    <name type="scientific">Oxalicibacterium solurbis</name>
    <dbReference type="NCBI Taxonomy" id="69280"/>
    <lineage>
        <taxon>Bacteria</taxon>
        <taxon>Pseudomonadati</taxon>
        <taxon>Pseudomonadota</taxon>
        <taxon>Betaproteobacteria</taxon>
        <taxon>Burkholderiales</taxon>
        <taxon>Oxalobacteraceae</taxon>
        <taxon>Oxalicibacterium</taxon>
    </lineage>
</organism>
<keyword evidence="4 6" id="KW-1133">Transmembrane helix</keyword>
<reference evidence="7" key="2">
    <citation type="submission" date="2020-09" db="EMBL/GenBank/DDBJ databases">
        <authorList>
            <person name="Sun Q."/>
            <person name="Sedlacek I."/>
        </authorList>
    </citation>
    <scope>NUCLEOTIDE SEQUENCE</scope>
    <source>
        <strain evidence="7">CCM 7664</strain>
    </source>
</reference>
<accession>A0A8J3AWI6</accession>
<feature type="transmembrane region" description="Helical" evidence="6">
    <location>
        <begin position="141"/>
        <end position="162"/>
    </location>
</feature>
<dbReference type="InterPro" id="IPR006214">
    <property type="entry name" value="Bax_inhibitor_1-related"/>
</dbReference>
<evidence type="ECO:0000256" key="1">
    <source>
        <dbReference type="ARBA" id="ARBA00004651"/>
    </source>
</evidence>
<proteinExistence type="inferred from homology"/>
<feature type="transmembrane region" description="Helical" evidence="6">
    <location>
        <begin position="168"/>
        <end position="186"/>
    </location>
</feature>
<feature type="transmembrane region" description="Helical" evidence="6">
    <location>
        <begin position="32"/>
        <end position="52"/>
    </location>
</feature>
<feature type="transmembrane region" description="Helical" evidence="6">
    <location>
        <begin position="113"/>
        <end position="134"/>
    </location>
</feature>
<evidence type="ECO:0000313" key="8">
    <source>
        <dbReference type="Proteomes" id="UP000627205"/>
    </source>
</evidence>
<feature type="transmembrane region" description="Helical" evidence="6">
    <location>
        <begin position="198"/>
        <end position="221"/>
    </location>
</feature>
<keyword evidence="5 6" id="KW-0472">Membrane</keyword>
<dbReference type="CDD" id="cd10433">
    <property type="entry name" value="YccA_like"/>
    <property type="match status" value="1"/>
</dbReference>
<dbReference type="PANTHER" id="PTHR23291:SF115">
    <property type="entry name" value="MODULATOR OF FTSH PROTEASE YCCA"/>
    <property type="match status" value="1"/>
</dbReference>
<dbReference type="EMBL" id="BMDP01000002">
    <property type="protein sequence ID" value="GGI54247.1"/>
    <property type="molecule type" value="Genomic_DNA"/>
</dbReference>
<comment type="similarity">
    <text evidence="6">Belongs to the BI1 family.</text>
</comment>
<evidence type="ECO:0000256" key="4">
    <source>
        <dbReference type="ARBA" id="ARBA00022989"/>
    </source>
</evidence>
<evidence type="ECO:0000256" key="3">
    <source>
        <dbReference type="ARBA" id="ARBA00022692"/>
    </source>
</evidence>
<protein>
    <recommendedName>
        <fullName evidence="9">Bax inhibitor-1/YccA family protein</fullName>
    </recommendedName>
</protein>
<evidence type="ECO:0000256" key="5">
    <source>
        <dbReference type="ARBA" id="ARBA00023136"/>
    </source>
</evidence>
<reference evidence="7" key="1">
    <citation type="journal article" date="2014" name="Int. J. Syst. Evol. Microbiol.">
        <title>Complete genome sequence of Corynebacterium casei LMG S-19264T (=DSM 44701T), isolated from a smear-ripened cheese.</title>
        <authorList>
            <consortium name="US DOE Joint Genome Institute (JGI-PGF)"/>
            <person name="Walter F."/>
            <person name="Albersmeier A."/>
            <person name="Kalinowski J."/>
            <person name="Ruckert C."/>
        </authorList>
    </citation>
    <scope>NUCLEOTIDE SEQUENCE</scope>
    <source>
        <strain evidence="7">CCM 7664</strain>
    </source>
</reference>
<dbReference type="AlphaFoldDB" id="A0A8J3AWI6"/>
<feature type="transmembrane region" description="Helical" evidence="6">
    <location>
        <begin position="58"/>
        <end position="74"/>
    </location>
</feature>
<keyword evidence="2" id="KW-1003">Cell membrane</keyword>
<dbReference type="RefSeq" id="WP_188420320.1">
    <property type="nucleotide sequence ID" value="NZ_BMDP01000002.1"/>
</dbReference>
<evidence type="ECO:0000313" key="7">
    <source>
        <dbReference type="EMBL" id="GGI54247.1"/>
    </source>
</evidence>
<evidence type="ECO:0000256" key="2">
    <source>
        <dbReference type="ARBA" id="ARBA00022475"/>
    </source>
</evidence>
<comment type="subcellular location">
    <subcellularLocation>
        <location evidence="1">Cell membrane</location>
        <topology evidence="1">Multi-pass membrane protein</topology>
    </subcellularLocation>
</comment>
<comment type="caution">
    <text evidence="7">The sequence shown here is derived from an EMBL/GenBank/DDBJ whole genome shotgun (WGS) entry which is preliminary data.</text>
</comment>
<dbReference type="Pfam" id="PF01027">
    <property type="entry name" value="Bax1-I"/>
    <property type="match status" value="1"/>
</dbReference>
<name>A0A8J3AWI6_9BURK</name>
<dbReference type="GO" id="GO:0005886">
    <property type="term" value="C:plasma membrane"/>
    <property type="evidence" value="ECO:0007669"/>
    <property type="project" value="UniProtKB-SubCell"/>
</dbReference>
<sequence>MNPIDHARNPSYGATRPAIATISSNKVIRNTYLLLSMTLLFSALTAGAAMALNLPHPGIVITLIGYFGLLFLTTKFRNQGLGVAFVFALTGFMGYTLGPILNLYLGLPNGGQTVMMAFGATAAIFVGLSAYALTTRKDFSYMGGFLTAGILVAFLAALAAVFFTIPALSLAVSAAFVLLMCGLILYETSNIIHGGETNYVMATVTLYVSIFNLFTSLLQLLGFAGGDE</sequence>
<keyword evidence="3 6" id="KW-0812">Transmembrane</keyword>
<gene>
    <name evidence="7" type="ORF">GCM10011430_14210</name>
</gene>
<dbReference type="Proteomes" id="UP000627205">
    <property type="component" value="Unassembled WGS sequence"/>
</dbReference>
<evidence type="ECO:0000256" key="6">
    <source>
        <dbReference type="RuleBase" id="RU004379"/>
    </source>
</evidence>
<feature type="transmembrane region" description="Helical" evidence="6">
    <location>
        <begin position="81"/>
        <end position="101"/>
    </location>
</feature>
<evidence type="ECO:0008006" key="9">
    <source>
        <dbReference type="Google" id="ProtNLM"/>
    </source>
</evidence>
<keyword evidence="8" id="KW-1185">Reference proteome</keyword>